<dbReference type="AlphaFoldDB" id="A0AAD1RHG3"/>
<evidence type="ECO:0000313" key="2">
    <source>
        <dbReference type="Proteomes" id="UP001295444"/>
    </source>
</evidence>
<keyword evidence="2" id="KW-1185">Reference proteome</keyword>
<gene>
    <name evidence="1" type="ORF">PECUL_23A021071</name>
</gene>
<evidence type="ECO:0000313" key="1">
    <source>
        <dbReference type="EMBL" id="CAH2254099.1"/>
    </source>
</evidence>
<protein>
    <submittedName>
        <fullName evidence="1">Uncharacterized protein</fullName>
    </submittedName>
</protein>
<reference evidence="1" key="1">
    <citation type="submission" date="2022-03" db="EMBL/GenBank/DDBJ databases">
        <authorList>
            <person name="Alioto T."/>
            <person name="Alioto T."/>
            <person name="Gomez Garrido J."/>
        </authorList>
    </citation>
    <scope>NUCLEOTIDE SEQUENCE</scope>
</reference>
<dbReference type="EMBL" id="OW240913">
    <property type="protein sequence ID" value="CAH2254099.1"/>
    <property type="molecule type" value="Genomic_DNA"/>
</dbReference>
<sequence>MKLNDKVAKAQTRPLIGACKVQTSSLRFISCHRFVWKSLECGETHRVLSDAECSRPRKETENEDVLKTEREAEIAVWDEQSEIVDTPYYKDLIALGSVVVSGTSAICSL</sequence>
<organism evidence="1 2">
    <name type="scientific">Pelobates cultripes</name>
    <name type="common">Western spadefoot toad</name>
    <dbReference type="NCBI Taxonomy" id="61616"/>
    <lineage>
        <taxon>Eukaryota</taxon>
        <taxon>Metazoa</taxon>
        <taxon>Chordata</taxon>
        <taxon>Craniata</taxon>
        <taxon>Vertebrata</taxon>
        <taxon>Euteleostomi</taxon>
        <taxon>Amphibia</taxon>
        <taxon>Batrachia</taxon>
        <taxon>Anura</taxon>
        <taxon>Pelobatoidea</taxon>
        <taxon>Pelobatidae</taxon>
        <taxon>Pelobates</taxon>
    </lineage>
</organism>
<name>A0AAD1RHG3_PELCU</name>
<accession>A0AAD1RHG3</accession>
<dbReference type="Proteomes" id="UP001295444">
    <property type="component" value="Chromosome 02"/>
</dbReference>
<proteinExistence type="predicted"/>